<reference evidence="1 2" key="1">
    <citation type="journal article" date="2013" name="J. Microbiol.">
        <title>Mucilaginibacter ginsenosidivorax sp. nov., with ginsenoside converting activity isolated from sediment.</title>
        <authorList>
            <person name="Kim J.K."/>
            <person name="Choi T.E."/>
            <person name="Liu Q.M."/>
            <person name="Park H.Y."/>
            <person name="Yi T.H."/>
            <person name="Yoon M.H."/>
            <person name="Kim S.C."/>
            <person name="Im W.T."/>
        </authorList>
    </citation>
    <scope>NUCLEOTIDE SEQUENCE [LARGE SCALE GENOMIC DNA]</scope>
    <source>
        <strain evidence="1 2">KHI28</strain>
    </source>
</reference>
<proteinExistence type="predicted"/>
<sequence>MRSVAELTSDTSAWPLLLEDIKTAKNKIEILPASNGKDALYQTQVTTHSNMGAVIYFTSGILVDNGWIRILGSGSEKLKRSLPGWNKGKSFNELGEQPAFLLIADDADGGLFAINGGKFGTDMGKIYYLAPERLKWEALHIGYTEFLNFCWYGDMNQFYDGLRWKKWKEDLKKVHSDQAFNFYPYLWTTEGKDINKVTRTVVPMQEVYDFLTETMKTIKP</sequence>
<dbReference type="EMBL" id="CP042437">
    <property type="protein sequence ID" value="QEC80631.1"/>
    <property type="molecule type" value="Genomic_DNA"/>
</dbReference>
<evidence type="ECO:0000313" key="1">
    <source>
        <dbReference type="EMBL" id="QEC80631.1"/>
    </source>
</evidence>
<dbReference type="InterPro" id="IPR021239">
    <property type="entry name" value="DUF2625"/>
</dbReference>
<organism evidence="1 2">
    <name type="scientific">Mucilaginibacter ginsenosidivorax</name>
    <dbReference type="NCBI Taxonomy" id="862126"/>
    <lineage>
        <taxon>Bacteria</taxon>
        <taxon>Pseudomonadati</taxon>
        <taxon>Bacteroidota</taxon>
        <taxon>Sphingobacteriia</taxon>
        <taxon>Sphingobacteriales</taxon>
        <taxon>Sphingobacteriaceae</taxon>
        <taxon>Mucilaginibacter</taxon>
    </lineage>
</organism>
<name>A0A5B8WAC9_9SPHI</name>
<dbReference type="KEGG" id="mgk:FSB76_28975"/>
<dbReference type="Proteomes" id="UP000321362">
    <property type="component" value="Chromosome"/>
</dbReference>
<dbReference type="AlphaFoldDB" id="A0A5B8WAC9"/>
<keyword evidence="2" id="KW-1185">Reference proteome</keyword>
<dbReference type="OrthoDB" id="1550811at2"/>
<dbReference type="Pfam" id="PF10946">
    <property type="entry name" value="DUF2625"/>
    <property type="match status" value="1"/>
</dbReference>
<gene>
    <name evidence="1" type="ORF">FSB76_28975</name>
</gene>
<accession>A0A5B8WAC9</accession>
<evidence type="ECO:0000313" key="2">
    <source>
        <dbReference type="Proteomes" id="UP000321362"/>
    </source>
</evidence>
<protein>
    <submittedName>
        <fullName evidence="1">DUF2625 domain-containing protein</fullName>
    </submittedName>
</protein>